<dbReference type="Proteomes" id="UP000772434">
    <property type="component" value="Unassembled WGS sequence"/>
</dbReference>
<dbReference type="Gene3D" id="3.20.20.70">
    <property type="entry name" value="Aldolase class I"/>
    <property type="match status" value="1"/>
</dbReference>
<comment type="caution">
    <text evidence="1">The sequence shown here is derived from an EMBL/GenBank/DDBJ whole genome shotgun (WGS) entry which is preliminary data.</text>
</comment>
<evidence type="ECO:0000313" key="1">
    <source>
        <dbReference type="EMBL" id="KAF9065760.1"/>
    </source>
</evidence>
<protein>
    <submittedName>
        <fullName evidence="1">Uncharacterized protein</fullName>
    </submittedName>
</protein>
<reference evidence="1" key="1">
    <citation type="submission" date="2020-11" db="EMBL/GenBank/DDBJ databases">
        <authorList>
            <consortium name="DOE Joint Genome Institute"/>
            <person name="Ahrendt S."/>
            <person name="Riley R."/>
            <person name="Andreopoulos W."/>
            <person name="Labutti K."/>
            <person name="Pangilinan J."/>
            <person name="Ruiz-Duenas F.J."/>
            <person name="Barrasa J.M."/>
            <person name="Sanchez-Garcia M."/>
            <person name="Camarero S."/>
            <person name="Miyauchi S."/>
            <person name="Serrano A."/>
            <person name="Linde D."/>
            <person name="Babiker R."/>
            <person name="Drula E."/>
            <person name="Ayuso-Fernandez I."/>
            <person name="Pacheco R."/>
            <person name="Padilla G."/>
            <person name="Ferreira P."/>
            <person name="Barriuso J."/>
            <person name="Kellner H."/>
            <person name="Castanera R."/>
            <person name="Alfaro M."/>
            <person name="Ramirez L."/>
            <person name="Pisabarro A.G."/>
            <person name="Kuo A."/>
            <person name="Tritt A."/>
            <person name="Lipzen A."/>
            <person name="He G."/>
            <person name="Yan M."/>
            <person name="Ng V."/>
            <person name="Cullen D."/>
            <person name="Martin F."/>
            <person name="Rosso M.-N."/>
            <person name="Henrissat B."/>
            <person name="Hibbett D."/>
            <person name="Martinez A.T."/>
            <person name="Grigoriev I.V."/>
        </authorList>
    </citation>
    <scope>NUCLEOTIDE SEQUENCE</scope>
    <source>
        <strain evidence="1">AH 40177</strain>
    </source>
</reference>
<evidence type="ECO:0000313" key="2">
    <source>
        <dbReference type="Proteomes" id="UP000772434"/>
    </source>
</evidence>
<dbReference type="InterPro" id="IPR013785">
    <property type="entry name" value="Aldolase_TIM"/>
</dbReference>
<name>A0A9P5U3J0_9AGAR</name>
<gene>
    <name evidence="1" type="ORF">BDP27DRAFT_1075606</name>
</gene>
<dbReference type="AlphaFoldDB" id="A0A9P5U3J0"/>
<sequence length="104" mass="11964">MKAQDYRTFNLRFQVAKCPPWMQYHQLNLIEPISFGSWLTLHNRVFISALTRNCSVPTNVPNDLNVEYSRQHPRSAKLIVSEEAALTLRMDSLGRTTRPHAPGI</sequence>
<dbReference type="EMBL" id="JADNRY010000098">
    <property type="protein sequence ID" value="KAF9065760.1"/>
    <property type="molecule type" value="Genomic_DNA"/>
</dbReference>
<dbReference type="OrthoDB" id="3003183at2759"/>
<accession>A0A9P5U3J0</accession>
<organism evidence="1 2">
    <name type="scientific">Rhodocollybia butyracea</name>
    <dbReference type="NCBI Taxonomy" id="206335"/>
    <lineage>
        <taxon>Eukaryota</taxon>
        <taxon>Fungi</taxon>
        <taxon>Dikarya</taxon>
        <taxon>Basidiomycota</taxon>
        <taxon>Agaricomycotina</taxon>
        <taxon>Agaricomycetes</taxon>
        <taxon>Agaricomycetidae</taxon>
        <taxon>Agaricales</taxon>
        <taxon>Marasmiineae</taxon>
        <taxon>Omphalotaceae</taxon>
        <taxon>Rhodocollybia</taxon>
    </lineage>
</organism>
<dbReference type="SUPFAM" id="SSF51395">
    <property type="entry name" value="FMN-linked oxidoreductases"/>
    <property type="match status" value="1"/>
</dbReference>
<proteinExistence type="predicted"/>
<keyword evidence="2" id="KW-1185">Reference proteome</keyword>